<sequence length="115" mass="12169">MIAVLGRAPSKADTGEGVALRYADITVQVGWLEKPASGKQRRVFQVTATGANICTPSGICPGTTVTKVMATYGQPVSSKRETGKYLEYYSHQSSCWLQLSISGGAVQTISAVCQP</sequence>
<gene>
    <name evidence="1" type="ORF">ACFFJH_11740</name>
</gene>
<accession>A0ABV6IFY7</accession>
<dbReference type="Proteomes" id="UP001589844">
    <property type="component" value="Unassembled WGS sequence"/>
</dbReference>
<proteinExistence type="predicted"/>
<dbReference type="RefSeq" id="WP_390212824.1">
    <property type="nucleotide sequence ID" value="NZ_JBHLXJ010000013.1"/>
</dbReference>
<name>A0ABV6IFY7_9BURK</name>
<dbReference type="EMBL" id="JBHLXJ010000013">
    <property type="protein sequence ID" value="MFC0350483.1"/>
    <property type="molecule type" value="Genomic_DNA"/>
</dbReference>
<reference evidence="1 2" key="1">
    <citation type="submission" date="2024-09" db="EMBL/GenBank/DDBJ databases">
        <authorList>
            <person name="Sun Q."/>
            <person name="Mori K."/>
        </authorList>
    </citation>
    <scope>NUCLEOTIDE SEQUENCE [LARGE SCALE GENOMIC DNA]</scope>
    <source>
        <strain evidence="1 2">CCM 8677</strain>
    </source>
</reference>
<evidence type="ECO:0000313" key="1">
    <source>
        <dbReference type="EMBL" id="MFC0350483.1"/>
    </source>
</evidence>
<keyword evidence="2" id="KW-1185">Reference proteome</keyword>
<organism evidence="1 2">
    <name type="scientific">Undibacterium danionis</name>
    <dbReference type="NCBI Taxonomy" id="1812100"/>
    <lineage>
        <taxon>Bacteria</taxon>
        <taxon>Pseudomonadati</taxon>
        <taxon>Pseudomonadota</taxon>
        <taxon>Betaproteobacteria</taxon>
        <taxon>Burkholderiales</taxon>
        <taxon>Oxalobacteraceae</taxon>
        <taxon>Undibacterium</taxon>
    </lineage>
</organism>
<evidence type="ECO:0000313" key="2">
    <source>
        <dbReference type="Proteomes" id="UP001589844"/>
    </source>
</evidence>
<comment type="caution">
    <text evidence="1">The sequence shown here is derived from an EMBL/GenBank/DDBJ whole genome shotgun (WGS) entry which is preliminary data.</text>
</comment>
<protein>
    <submittedName>
        <fullName evidence="1">Uncharacterized protein</fullName>
    </submittedName>
</protein>